<dbReference type="InterPro" id="IPR002560">
    <property type="entry name" value="Transposase_DDE"/>
</dbReference>
<gene>
    <name evidence="2" type="ORF">BN1050_01890</name>
</gene>
<protein>
    <submittedName>
        <fullName evidence="2">Transposase</fullName>
    </submittedName>
</protein>
<evidence type="ECO:0000313" key="2">
    <source>
        <dbReference type="EMBL" id="CEA04228.1"/>
    </source>
</evidence>
<sequence>MYTKFIKLMLPLPSFFEIDLPSEGEPNVFPVKIAPQTIPCPICQGATVCHDRSRRRFRHGYAWHIGVLWIELFIPRQRCKQCGFTFTFDYGLGLVRSSTESFRREITKRCHGRSIADVAREYALPYTTVERWFYMYAPEDIVEENAKHICVDEFALRKGHNYATSALNAETGRILAIVPHRDQDAIESLLKKVTGSIQTVVSDFAAAMAGAIKSVFPTAIHVLDRFHLVQFFTDALQRRRRYLNDAKKHHKSRFIDRCLARKPKELTEEERGFVREWLREDYHTQHIYQALNHMRYVLKATTETQAEKRLKAWLKRYQFHTSGVVSKIAKTVIAHEKAIIHTIISPFSNGIMEGTNNKIKLIKRRGFGYRNDDRLFLRLRLETGH</sequence>
<reference evidence="2" key="1">
    <citation type="submission" date="2014-07" db="EMBL/GenBank/DDBJ databases">
        <authorList>
            <person name="Urmite Genomes Urmite Genomes"/>
        </authorList>
    </citation>
    <scope>NUCLEOTIDE SEQUENCE</scope>
    <source>
        <strain evidence="2">13S34_air</strain>
    </source>
</reference>
<dbReference type="AlphaFoldDB" id="A0A078MA07"/>
<dbReference type="PATRIC" id="fig|1461583.4.peg.1812"/>
<dbReference type="NCBIfam" id="NF033550">
    <property type="entry name" value="transpos_ISL3"/>
    <property type="match status" value="1"/>
</dbReference>
<organism evidence="2">
    <name type="scientific">Metalysinibacillus saudimassiliensis</name>
    <dbReference type="NCBI Taxonomy" id="1461583"/>
    <lineage>
        <taxon>Bacteria</taxon>
        <taxon>Bacillati</taxon>
        <taxon>Bacillota</taxon>
        <taxon>Bacilli</taxon>
        <taxon>Bacillales</taxon>
        <taxon>Caryophanaceae</taxon>
        <taxon>Metalysinibacillus</taxon>
    </lineage>
</organism>
<feature type="domain" description="Transposase IS204/IS1001/IS1096/IS1165 DDE" evidence="1">
    <location>
        <begin position="149"/>
        <end position="378"/>
    </location>
</feature>
<dbReference type="PANTHER" id="PTHR33498:SF1">
    <property type="entry name" value="TRANSPOSASE FOR INSERTION SEQUENCE ELEMENT IS1557"/>
    <property type="match status" value="1"/>
</dbReference>
<dbReference type="InterPro" id="IPR047951">
    <property type="entry name" value="Transpos_ISL3"/>
</dbReference>
<name>A0A078MA07_9BACL</name>
<proteinExistence type="predicted"/>
<dbReference type="EMBL" id="LN483075">
    <property type="protein sequence ID" value="CEA04228.1"/>
    <property type="molecule type" value="Genomic_DNA"/>
</dbReference>
<evidence type="ECO:0000259" key="1">
    <source>
        <dbReference type="Pfam" id="PF01610"/>
    </source>
</evidence>
<dbReference type="Pfam" id="PF01610">
    <property type="entry name" value="DDE_Tnp_ISL3"/>
    <property type="match status" value="1"/>
</dbReference>
<accession>A0A078MA07</accession>
<dbReference type="HOGENOM" id="CLU_041900_1_3_9"/>
<dbReference type="PANTHER" id="PTHR33498">
    <property type="entry name" value="TRANSPOSASE FOR INSERTION SEQUENCE ELEMENT IS1557"/>
    <property type="match status" value="1"/>
</dbReference>